<proteinExistence type="predicted"/>
<accession>A0ACC8XAP7</accession>
<gene>
    <name evidence="1" type="ORF">AN396_07980</name>
</gene>
<name>A0ACC8XAP7_9FIRM</name>
<organism evidence="1 2">
    <name type="scientific">Candidatus Epulonipiscium fishelsonii</name>
    <dbReference type="NCBI Taxonomy" id="77094"/>
    <lineage>
        <taxon>Bacteria</taxon>
        <taxon>Bacillati</taxon>
        <taxon>Bacillota</taxon>
        <taxon>Clostridia</taxon>
        <taxon>Lachnospirales</taxon>
        <taxon>Lachnospiraceae</taxon>
        <taxon>Candidatus Epulonipiscium</taxon>
    </lineage>
</organism>
<comment type="caution">
    <text evidence="1">The sequence shown here is derived from an EMBL/GenBank/DDBJ whole genome shotgun (WGS) entry which is preliminary data.</text>
</comment>
<evidence type="ECO:0000313" key="2">
    <source>
        <dbReference type="Proteomes" id="UP000188605"/>
    </source>
</evidence>
<sequence length="182" mass="20575">MKYLIFSDIHGSAQTTEQILNIFKKEKCDKMIILGDYIYHGPRNPLTQQYNAMKVAELLNAYKDEIIGVRGNCDSEVDQMVLDFPCRNDYALICDNGINIFSTHGHVYGPNDLPTLKPIDLFLYGHTHVCEINKEGNTVVCNPGSITLPRGGNPPSYAIYENKNLTIYNFDTNEVIKILVLE</sequence>
<keyword evidence="2" id="KW-1185">Reference proteome</keyword>
<reference evidence="1" key="1">
    <citation type="submission" date="2016-08" db="EMBL/GenBank/DDBJ databases">
        <authorList>
            <person name="Ngugi D.K."/>
            <person name="Miyake S."/>
            <person name="Stingl U."/>
        </authorList>
    </citation>
    <scope>NUCLEOTIDE SEQUENCE</scope>
    <source>
        <strain evidence="1">SCG-B11WGA-EpuloA1</strain>
    </source>
</reference>
<dbReference type="EMBL" id="LJDB01000063">
    <property type="protein sequence ID" value="ONI39571.1"/>
    <property type="molecule type" value="Genomic_DNA"/>
</dbReference>
<dbReference type="Proteomes" id="UP000188605">
    <property type="component" value="Unassembled WGS sequence"/>
</dbReference>
<protein>
    <submittedName>
        <fullName evidence="1">YfcE family phosphodiesterase</fullName>
    </submittedName>
</protein>
<evidence type="ECO:0000313" key="1">
    <source>
        <dbReference type="EMBL" id="ONI39571.1"/>
    </source>
</evidence>